<keyword evidence="1" id="KW-0175">Coiled coil</keyword>
<evidence type="ECO:0000256" key="3">
    <source>
        <dbReference type="SAM" id="Phobius"/>
    </source>
</evidence>
<name>A0ABS0EK81_9FLAO</name>
<feature type="region of interest" description="Disordered" evidence="2">
    <location>
        <begin position="97"/>
        <end position="117"/>
    </location>
</feature>
<dbReference type="Proteomes" id="UP000611215">
    <property type="component" value="Unassembled WGS sequence"/>
</dbReference>
<evidence type="ECO:0000313" key="5">
    <source>
        <dbReference type="Proteomes" id="UP000611215"/>
    </source>
</evidence>
<feature type="transmembrane region" description="Helical" evidence="3">
    <location>
        <begin position="125"/>
        <end position="145"/>
    </location>
</feature>
<proteinExistence type="predicted"/>
<feature type="compositionally biased region" description="Low complexity" evidence="2">
    <location>
        <begin position="104"/>
        <end position="116"/>
    </location>
</feature>
<evidence type="ECO:0000313" key="4">
    <source>
        <dbReference type="EMBL" id="MBF8150869.1"/>
    </source>
</evidence>
<feature type="coiled-coil region" evidence="1">
    <location>
        <begin position="279"/>
        <end position="316"/>
    </location>
</feature>
<organism evidence="4 5">
    <name type="scientific">Winogradskyella marina</name>
    <dbReference type="NCBI Taxonomy" id="2785530"/>
    <lineage>
        <taxon>Bacteria</taxon>
        <taxon>Pseudomonadati</taxon>
        <taxon>Bacteroidota</taxon>
        <taxon>Flavobacteriia</taxon>
        <taxon>Flavobacteriales</taxon>
        <taxon>Flavobacteriaceae</taxon>
        <taxon>Winogradskyella</taxon>
    </lineage>
</organism>
<evidence type="ECO:0008006" key="6">
    <source>
        <dbReference type="Google" id="ProtNLM"/>
    </source>
</evidence>
<comment type="caution">
    <text evidence="4">The sequence shown here is derived from an EMBL/GenBank/DDBJ whole genome shotgun (WGS) entry which is preliminary data.</text>
</comment>
<dbReference type="RefSeq" id="WP_195872128.1">
    <property type="nucleotide sequence ID" value="NZ_JADOET010000012.1"/>
</dbReference>
<accession>A0ABS0EK81</accession>
<protein>
    <recommendedName>
        <fullName evidence="6">LPXTG cell wall anchor domain-containing protein</fullName>
    </recommendedName>
</protein>
<keyword evidence="3" id="KW-0812">Transmembrane</keyword>
<keyword evidence="5" id="KW-1185">Reference proteome</keyword>
<evidence type="ECO:0000256" key="2">
    <source>
        <dbReference type="SAM" id="MobiDB-lite"/>
    </source>
</evidence>
<sequence length="456" mass="51042">MVRIVSKAPNHNIDLTFHKNNWDSEEAKISTNGKKFVDKVFRTKNLLGLGVSSEVAGIPYLISVRVGLQFPSTQSVIRVTDDKEEYAKHLRSLGIHGDPFGGNSSSNTSQSTVATTGSSDGNNTLLYIIIGLLSIIVILFGIFLLKKKPVKNTLLVMLCFGFSQLMMSQSPVPISVPMADQPDVFLDYANNNVVDQVPVSYDDPGLIPAMDRDAYVSNDGGETTALIRLRPNQSSNELSPEAAAEVNRQMQEATDDFNRDFRDNMSGEETDGDQRILPVDRTAEELEQLRRQVRRLQAAVERLEAENEDNNDDETESNPGNEILIYCEVREECLDCMDQHLEDFTTHYAYYIHLQQYYFFKSTVLSDYITWGNNMSSLPGGGGIGWTSILLHKVRPAMKEMKTAYDTRFDDYIVSMKADLNNIRDCASSRQLISLGTYETQVGQTLQALKAARISK</sequence>
<keyword evidence="3" id="KW-1133">Transmembrane helix</keyword>
<keyword evidence="3" id="KW-0472">Membrane</keyword>
<gene>
    <name evidence="4" type="ORF">ITJ86_13230</name>
</gene>
<dbReference type="EMBL" id="JADOET010000012">
    <property type="protein sequence ID" value="MBF8150869.1"/>
    <property type="molecule type" value="Genomic_DNA"/>
</dbReference>
<evidence type="ECO:0000256" key="1">
    <source>
        <dbReference type="SAM" id="Coils"/>
    </source>
</evidence>
<reference evidence="4 5" key="1">
    <citation type="submission" date="2020-11" db="EMBL/GenBank/DDBJ databases">
        <title>Winogradskyella marina sp. nov., isolated from marine sediment.</title>
        <authorList>
            <person name="Bo J."/>
            <person name="Wang S."/>
            <person name="Song X."/>
            <person name="Du Z."/>
        </authorList>
    </citation>
    <scope>NUCLEOTIDE SEQUENCE [LARGE SCALE GENOMIC DNA]</scope>
    <source>
        <strain evidence="4 5">F6397</strain>
    </source>
</reference>